<dbReference type="KEGG" id="cthi:THC_0609"/>
<organism evidence="2 3">
    <name type="scientific">Caldimicrobium thiodismutans</name>
    <dbReference type="NCBI Taxonomy" id="1653476"/>
    <lineage>
        <taxon>Bacteria</taxon>
        <taxon>Pseudomonadati</taxon>
        <taxon>Thermodesulfobacteriota</taxon>
        <taxon>Thermodesulfobacteria</taxon>
        <taxon>Thermodesulfobacteriales</taxon>
        <taxon>Thermodesulfobacteriaceae</taxon>
        <taxon>Caldimicrobium</taxon>
    </lineage>
</organism>
<dbReference type="InterPro" id="IPR002491">
    <property type="entry name" value="ABC_transptr_periplasmic_BD"/>
</dbReference>
<name>A0A0U4W1I8_9BACT</name>
<dbReference type="Pfam" id="PF01497">
    <property type="entry name" value="Peripla_BP_2"/>
    <property type="match status" value="1"/>
</dbReference>
<reference evidence="2 3" key="1">
    <citation type="journal article" date="2016" name="Int. J. Syst. Evol. Microbiol.">
        <title>Caldimicrobium thiodismutans sp. nov., a sulfur-disproportionating bacterium isolated from a hot spring, and emended description of the genus Caldimicrobium.</title>
        <authorList>
            <person name="Kojima H."/>
            <person name="Umezawa K."/>
            <person name="Fukui M."/>
        </authorList>
    </citation>
    <scope>NUCLEOTIDE SEQUENCE [LARGE SCALE GENOMIC DNA]</scope>
    <source>
        <strain evidence="2 3">TF1</strain>
    </source>
</reference>
<dbReference type="PANTHER" id="PTHR30535:SF34">
    <property type="entry name" value="MOLYBDATE-BINDING PROTEIN MOLA"/>
    <property type="match status" value="1"/>
</dbReference>
<accession>A0A0U4W1I8</accession>
<dbReference type="CDD" id="cd01147">
    <property type="entry name" value="HemV-2"/>
    <property type="match status" value="1"/>
</dbReference>
<protein>
    <recommendedName>
        <fullName evidence="1">Fe/B12 periplasmic-binding domain-containing protein</fullName>
    </recommendedName>
</protein>
<evidence type="ECO:0000313" key="3">
    <source>
        <dbReference type="Proteomes" id="UP000068196"/>
    </source>
</evidence>
<proteinExistence type="predicted"/>
<dbReference type="PROSITE" id="PS50983">
    <property type="entry name" value="FE_B12_PBP"/>
    <property type="match status" value="1"/>
</dbReference>
<dbReference type="OrthoDB" id="9775594at2"/>
<dbReference type="AlphaFoldDB" id="A0A0U4W1I8"/>
<reference evidence="3" key="2">
    <citation type="journal article" date="2016" name="Int. J. Syst. Evol. Microbiol.">
        <title>Caldimicrobium thiodismutans sp. nov., a sulfur-disproportionating bacterium isolated from a hot spring.</title>
        <authorList>
            <person name="Kojima H."/>
            <person name="Umezawa K."/>
            <person name="Fukui M."/>
        </authorList>
    </citation>
    <scope>NUCLEOTIDE SEQUENCE [LARGE SCALE GENOMIC DNA]</scope>
    <source>
        <strain evidence="3">TF1</strain>
    </source>
</reference>
<dbReference type="EMBL" id="AP014945">
    <property type="protein sequence ID" value="BAU23003.1"/>
    <property type="molecule type" value="Genomic_DNA"/>
</dbReference>
<dbReference type="SUPFAM" id="SSF53807">
    <property type="entry name" value="Helical backbone' metal receptor"/>
    <property type="match status" value="1"/>
</dbReference>
<dbReference type="InterPro" id="IPR050902">
    <property type="entry name" value="ABC_Transporter_SBP"/>
</dbReference>
<evidence type="ECO:0000313" key="2">
    <source>
        <dbReference type="EMBL" id="BAU23003.1"/>
    </source>
</evidence>
<evidence type="ECO:0000259" key="1">
    <source>
        <dbReference type="PROSITE" id="PS50983"/>
    </source>
</evidence>
<gene>
    <name evidence="2" type="ORF">THC_0609</name>
</gene>
<dbReference type="Proteomes" id="UP000068196">
    <property type="component" value="Chromosome"/>
</dbReference>
<dbReference type="Gene3D" id="3.40.50.1980">
    <property type="entry name" value="Nitrogenase molybdenum iron protein domain"/>
    <property type="match status" value="2"/>
</dbReference>
<dbReference type="RefSeq" id="WP_068513143.1">
    <property type="nucleotide sequence ID" value="NZ_AP014945.1"/>
</dbReference>
<keyword evidence="3" id="KW-1185">Reference proteome</keyword>
<dbReference type="STRING" id="1653476.THC_0609"/>
<feature type="domain" description="Fe/B12 periplasmic-binding" evidence="1">
    <location>
        <begin position="45"/>
        <end position="320"/>
    </location>
</feature>
<dbReference type="PANTHER" id="PTHR30535">
    <property type="entry name" value="VITAMIN B12-BINDING PROTEIN"/>
    <property type="match status" value="1"/>
</dbReference>
<sequence length="366" mass="41445">MRIKRVFMGMMLFFFFWVSLGLAEEFQIIKDQFGREVKIPKKIERVVAINGALRYVVYLQAMEKVVGVEAVEKRGLMKGLIASGKPYWSAIKDRVKDLPEIGEGGPGKYPDVEKLLKVKPDLIIALEPDMADSLMKNTGIPVVVIKHAGTSGFDVEENKETFLFLGRLLGKSERAKSLCALIDSYLSDLKKRGGTEQKFSVYVGAISARGPHGITSTQAKYPPFSFLGIKTPVDTLKEEGHLFIDKERLLLMDPDYIFIDTGGLSIVSEDYKKNPSFYEALKAIKNKKVYTLYPSNFYRTNVEVIFANAYFIGKVLFPEKFKDIDPHVKAREIIKNFVGKDVYEELKRNYPGFKQLKFEGGSLIFN</sequence>